<dbReference type="GO" id="GO:0003677">
    <property type="term" value="F:DNA binding"/>
    <property type="evidence" value="ECO:0007669"/>
    <property type="project" value="InterPro"/>
</dbReference>
<feature type="compositionally biased region" description="Low complexity" evidence="1">
    <location>
        <begin position="514"/>
        <end position="530"/>
    </location>
</feature>
<evidence type="ECO:0000256" key="1">
    <source>
        <dbReference type="SAM" id="MobiDB-lite"/>
    </source>
</evidence>
<dbReference type="Proteomes" id="UP000219689">
    <property type="component" value="Unassembled WGS sequence"/>
</dbReference>
<evidence type="ECO:0000259" key="2">
    <source>
        <dbReference type="SMART" id="SM00278"/>
    </source>
</evidence>
<dbReference type="EMBL" id="NXNI01000001">
    <property type="protein sequence ID" value="PCR89829.1"/>
    <property type="molecule type" value="Genomic_DNA"/>
</dbReference>
<dbReference type="Pfam" id="PF14520">
    <property type="entry name" value="HHH_5"/>
    <property type="match status" value="1"/>
</dbReference>
<dbReference type="SMART" id="SM00278">
    <property type="entry name" value="HhH1"/>
    <property type="match status" value="2"/>
</dbReference>
<dbReference type="OrthoDB" id="50367at2157"/>
<evidence type="ECO:0000313" key="4">
    <source>
        <dbReference type="Proteomes" id="UP000219689"/>
    </source>
</evidence>
<dbReference type="AlphaFoldDB" id="A0A2A5QSS5"/>
<comment type="caution">
    <text evidence="3">The sequence shown here is derived from an EMBL/GenBank/DDBJ whole genome shotgun (WGS) entry which is preliminary data.</text>
</comment>
<dbReference type="InterPro" id="IPR038720">
    <property type="entry name" value="YprB_RNase_H-like_dom"/>
</dbReference>
<dbReference type="Pfam" id="PF13482">
    <property type="entry name" value="RNase_H_2"/>
    <property type="match status" value="1"/>
</dbReference>
<gene>
    <name evidence="3" type="ORF">CP557_04325</name>
</gene>
<dbReference type="SUPFAM" id="SSF47794">
    <property type="entry name" value="Rad51 N-terminal domain-like"/>
    <property type="match status" value="1"/>
</dbReference>
<dbReference type="GO" id="GO:0006281">
    <property type="term" value="P:DNA repair"/>
    <property type="evidence" value="ECO:0007669"/>
    <property type="project" value="InterPro"/>
</dbReference>
<organism evidence="3 4">
    <name type="scientific">Natrinema ejinorense</name>
    <dbReference type="NCBI Taxonomy" id="373386"/>
    <lineage>
        <taxon>Archaea</taxon>
        <taxon>Methanobacteriati</taxon>
        <taxon>Methanobacteriota</taxon>
        <taxon>Stenosarchaea group</taxon>
        <taxon>Halobacteria</taxon>
        <taxon>Halobacteriales</taxon>
        <taxon>Natrialbaceae</taxon>
        <taxon>Natrinema</taxon>
    </lineage>
</organism>
<evidence type="ECO:0000313" key="3">
    <source>
        <dbReference type="EMBL" id="PCR89829.1"/>
    </source>
</evidence>
<dbReference type="InterPro" id="IPR012337">
    <property type="entry name" value="RNaseH-like_sf"/>
</dbReference>
<dbReference type="InterPro" id="IPR010995">
    <property type="entry name" value="DNA_repair_Rad51/TF_NusA_a-hlx"/>
</dbReference>
<dbReference type="GO" id="GO:0000166">
    <property type="term" value="F:nucleotide binding"/>
    <property type="evidence" value="ECO:0007669"/>
    <property type="project" value="InterPro"/>
</dbReference>
<dbReference type="Gene3D" id="3.30.420.10">
    <property type="entry name" value="Ribonuclease H-like superfamily/Ribonuclease H"/>
    <property type="match status" value="1"/>
</dbReference>
<dbReference type="InterPro" id="IPR003583">
    <property type="entry name" value="Hlx-hairpin-Hlx_DNA-bd_motif"/>
</dbReference>
<protein>
    <recommendedName>
        <fullName evidence="2">Helix-hairpin-helix DNA-binding motif class 1 domain-containing protein</fullName>
    </recommendedName>
</protein>
<dbReference type="RefSeq" id="WP_097378774.1">
    <property type="nucleotide sequence ID" value="NZ_NXNI01000001.1"/>
</dbReference>
<feature type="domain" description="Helix-hairpin-helix DNA-binding motif class 1" evidence="2">
    <location>
        <begin position="274"/>
        <end position="293"/>
    </location>
</feature>
<dbReference type="Gene3D" id="1.10.150.20">
    <property type="entry name" value="5' to 3' exonuclease, C-terminal subdomain"/>
    <property type="match status" value="1"/>
</dbReference>
<proteinExistence type="predicted"/>
<dbReference type="InterPro" id="IPR036397">
    <property type="entry name" value="RNaseH_sf"/>
</dbReference>
<reference evidence="3 4" key="1">
    <citation type="submission" date="2017-09" db="EMBL/GenBank/DDBJ databases">
        <title>Genome sequences of Natrinema ejinorence JCM 13890T.</title>
        <authorList>
            <person name="Roh S.W."/>
            <person name="Kim Y.B."/>
            <person name="Kim J.Y."/>
        </authorList>
    </citation>
    <scope>NUCLEOTIDE SEQUENCE [LARGE SCALE GENOMIC DNA]</scope>
    <source>
        <strain evidence="3 4">JCM 13890</strain>
    </source>
</reference>
<sequence>MTARDGVCLLALPPSAITDRPAATLADLEATLEPDAVWVLGPEREPQAFARARRSFDAPAFHPPLETGSGPAPHRERIRADGGSDAIEIAVAQGLESLRASSEARSSDRPIADSRVAAIVCDDVATAVRPTALETTLEGAATLATALPTGQVTTVLTGSEPAGYDELWLLESPSGEVRAVDHDVIGHSDLDDTDPVEGDCVAVRLRGVGPVEGYGNRQSIATVTVTADGIDGVDTHAVTDFGLEAVAGIGPKTAGRLADRGVTTRADLLETPLETLADLPGIGRDRARRIHRHATVLETGEPRRVTDESLPGENWSQPPLCLDIETDGLSPTIIWQVGVYDPATDTYRAFVETDDPTDPASVLEAFCDWLLGMHPNRALLTWNGWRFDYRHLGAFIAKHLPYYTDEWESIPKLDLYLWAVGNENALLPGRTNQLEAVAAALGYEDAATGLDGAATAAAYQRFMRTGTELEWDRHEAYCEDDCRALWHVYERLLAEPTASASSPERGSASRRPDSSGSSSVAPSSTSGLGSERAGPEATRRTATRRDAGDGTDSEQTGLSDF</sequence>
<keyword evidence="4" id="KW-1185">Reference proteome</keyword>
<name>A0A2A5QSS5_9EURY</name>
<feature type="region of interest" description="Disordered" evidence="1">
    <location>
        <begin position="496"/>
        <end position="561"/>
    </location>
</feature>
<feature type="compositionally biased region" description="Basic and acidic residues" evidence="1">
    <location>
        <begin position="533"/>
        <end position="548"/>
    </location>
</feature>
<dbReference type="SUPFAM" id="SSF53098">
    <property type="entry name" value="Ribonuclease H-like"/>
    <property type="match status" value="1"/>
</dbReference>
<feature type="domain" description="Helix-hairpin-helix DNA-binding motif class 1" evidence="2">
    <location>
        <begin position="243"/>
        <end position="260"/>
    </location>
</feature>
<accession>A0A2A5QSS5</accession>